<reference evidence="1 2" key="1">
    <citation type="submission" date="2016-08" db="EMBL/GenBank/DDBJ databases">
        <title>Draft genome sequence of Candidatus Piscirickettsia litoralis, from seawater.</title>
        <authorList>
            <person name="Wan X."/>
            <person name="Lee A.J."/>
            <person name="Hou S."/>
            <person name="Donachie S.P."/>
        </authorList>
    </citation>
    <scope>NUCLEOTIDE SEQUENCE [LARGE SCALE GENOMIC DNA]</scope>
    <source>
        <strain evidence="1 2">Y2</strain>
    </source>
</reference>
<sequence>MLLFIKIKEHVKLIYLPKQLITITRYKPGQDVNDEGKVINVVDKTFDTEAVVLPYSDHLKHDPTSFNRKTGIELFSEVPIYGADIRTNRPPDRVLFEGGEFDVVKVKPYDTHYEVICIEVDEYPTPTKSINQCAEREHE</sequence>
<name>A0ABX3A0M5_9GAMM</name>
<dbReference type="Proteomes" id="UP000094329">
    <property type="component" value="Unassembled WGS sequence"/>
</dbReference>
<keyword evidence="2" id="KW-1185">Reference proteome</keyword>
<dbReference type="EMBL" id="MDTU01000010">
    <property type="protein sequence ID" value="ODN40970.1"/>
    <property type="molecule type" value="Genomic_DNA"/>
</dbReference>
<protein>
    <recommendedName>
        <fullName evidence="3">Phage protein</fullName>
    </recommendedName>
</protein>
<evidence type="ECO:0008006" key="3">
    <source>
        <dbReference type="Google" id="ProtNLM"/>
    </source>
</evidence>
<comment type="caution">
    <text evidence="1">The sequence shown here is derived from an EMBL/GenBank/DDBJ whole genome shotgun (WGS) entry which is preliminary data.</text>
</comment>
<organism evidence="1 2">
    <name type="scientific">Piscirickettsia litoralis</name>
    <dbReference type="NCBI Taxonomy" id="1891921"/>
    <lineage>
        <taxon>Bacteria</taxon>
        <taxon>Pseudomonadati</taxon>
        <taxon>Pseudomonadota</taxon>
        <taxon>Gammaproteobacteria</taxon>
        <taxon>Thiotrichales</taxon>
        <taxon>Piscirickettsiaceae</taxon>
        <taxon>Piscirickettsia</taxon>
    </lineage>
</organism>
<gene>
    <name evidence="1" type="ORF">BGC07_18830</name>
</gene>
<evidence type="ECO:0000313" key="2">
    <source>
        <dbReference type="Proteomes" id="UP000094329"/>
    </source>
</evidence>
<evidence type="ECO:0000313" key="1">
    <source>
        <dbReference type="EMBL" id="ODN40970.1"/>
    </source>
</evidence>
<accession>A0ABX3A0M5</accession>
<proteinExistence type="predicted"/>